<keyword evidence="1" id="KW-0645">Protease</keyword>
<keyword evidence="3" id="KW-0378">Hydrolase</keyword>
<dbReference type="EMBL" id="SMAP01000007">
    <property type="protein sequence ID" value="TCT22513.1"/>
    <property type="molecule type" value="Genomic_DNA"/>
</dbReference>
<dbReference type="CDD" id="cd05682">
    <property type="entry name" value="M20_dipept_dapE"/>
    <property type="match status" value="1"/>
</dbReference>
<dbReference type="InterPro" id="IPR011650">
    <property type="entry name" value="Peptidase_M20_dimer"/>
</dbReference>
<dbReference type="Pfam" id="PF01546">
    <property type="entry name" value="Peptidase_M20"/>
    <property type="match status" value="1"/>
</dbReference>
<dbReference type="OrthoDB" id="9761532at2"/>
<dbReference type="Gene3D" id="3.40.630.10">
    <property type="entry name" value="Zn peptidases"/>
    <property type="match status" value="1"/>
</dbReference>
<evidence type="ECO:0000256" key="2">
    <source>
        <dbReference type="ARBA" id="ARBA00022723"/>
    </source>
</evidence>
<dbReference type="AlphaFoldDB" id="A0A4R3N5Z5"/>
<dbReference type="Gene3D" id="3.30.70.360">
    <property type="match status" value="1"/>
</dbReference>
<name>A0A4R3N5Z5_9GAMM</name>
<dbReference type="RefSeq" id="WP_114960512.1">
    <property type="nucleotide sequence ID" value="NZ_MSZW01000022.1"/>
</dbReference>
<evidence type="ECO:0000256" key="3">
    <source>
        <dbReference type="ARBA" id="ARBA00022801"/>
    </source>
</evidence>
<dbReference type="InterPro" id="IPR002933">
    <property type="entry name" value="Peptidase_M20"/>
</dbReference>
<dbReference type="GO" id="GO:0046872">
    <property type="term" value="F:metal ion binding"/>
    <property type="evidence" value="ECO:0007669"/>
    <property type="project" value="UniProtKB-KW"/>
</dbReference>
<dbReference type="PANTHER" id="PTHR43270:SF4">
    <property type="entry name" value="CARNOSINE DIPEPTIDASE 2, ISOFORM A"/>
    <property type="match status" value="1"/>
</dbReference>
<protein>
    <submittedName>
        <fullName evidence="5">Acetylornithine deacetylase/succinyl-diaminopimelate desuccinylase-like protein</fullName>
    </submittedName>
</protein>
<evidence type="ECO:0000313" key="6">
    <source>
        <dbReference type="Proteomes" id="UP000295414"/>
    </source>
</evidence>
<keyword evidence="6" id="KW-1185">Reference proteome</keyword>
<evidence type="ECO:0000313" key="5">
    <source>
        <dbReference type="EMBL" id="TCT22513.1"/>
    </source>
</evidence>
<evidence type="ECO:0000256" key="1">
    <source>
        <dbReference type="ARBA" id="ARBA00022670"/>
    </source>
</evidence>
<dbReference type="InterPro" id="IPR051458">
    <property type="entry name" value="Cyt/Met_Dipeptidase"/>
</dbReference>
<accession>A0A4R3N5Z5</accession>
<proteinExistence type="predicted"/>
<comment type="caution">
    <text evidence="5">The sequence shown here is derived from an EMBL/GenBank/DDBJ whole genome shotgun (WGS) entry which is preliminary data.</text>
</comment>
<dbReference type="GO" id="GO:0006508">
    <property type="term" value="P:proteolysis"/>
    <property type="evidence" value="ECO:0007669"/>
    <property type="project" value="UniProtKB-KW"/>
</dbReference>
<dbReference type="GO" id="GO:0008233">
    <property type="term" value="F:peptidase activity"/>
    <property type="evidence" value="ECO:0007669"/>
    <property type="project" value="UniProtKB-KW"/>
</dbReference>
<sequence>MHTPHFDAAGVREFVARKWDEEIVPQLVEYIRIPNKSPMFDADWVKNGHMDRAVALMESWARAQPILGMQVEVVRLEGRTPLIFIDIPAANGGRDDDCVLLYGHLDKQPEMTGWDADKGPWIPVLQGDRLYGRGGADDGYAIYGSLAAIMALQAQRAAHARCVVLIEACEESGSYDLPYYVDHLAERIGKPSLVVCLDSGCGNYEQLWCTTSLRGLAGGNLTVKVLSEGVHSGDASGIVPSSFRIIRDLLSRIEDEDTGRILLDGLYVEIPAERRAQAQKVAEVLGSEVYDKFPLLSGMVPMSDDLAELVLNRTWRPALSITGVDGIPPLDSAGNVLRPYTALKLSLRLPPTLDGKRAGELLQDALLRDPPYGAHVSLTLEKASSGWNAPALAPWLEAAIEQSSQDFFGKPAMYMGEGGTIPFMGMLGEKFPGAQFMITGVLGPHSNAHGPNEFLHIPMGKAVTACVARVVSEHHAASLRGETTGVAANPGNSYADTHRACC</sequence>
<dbReference type="SUPFAM" id="SSF53187">
    <property type="entry name" value="Zn-dependent exopeptidases"/>
    <property type="match status" value="1"/>
</dbReference>
<dbReference type="Proteomes" id="UP000295414">
    <property type="component" value="Unassembled WGS sequence"/>
</dbReference>
<gene>
    <name evidence="5" type="ORF">EDC34_10764</name>
</gene>
<evidence type="ECO:0000259" key="4">
    <source>
        <dbReference type="Pfam" id="PF07687"/>
    </source>
</evidence>
<keyword evidence="2" id="KW-0479">Metal-binding</keyword>
<dbReference type="PANTHER" id="PTHR43270">
    <property type="entry name" value="BETA-ALA-HIS DIPEPTIDASE"/>
    <property type="match status" value="1"/>
</dbReference>
<reference evidence="5 6" key="1">
    <citation type="submission" date="2019-03" db="EMBL/GenBank/DDBJ databases">
        <title>Genomic Encyclopedia of Type Strains, Phase IV (KMG-IV): sequencing the most valuable type-strain genomes for metagenomic binning, comparative biology and taxonomic classification.</title>
        <authorList>
            <person name="Goeker M."/>
        </authorList>
    </citation>
    <scope>NUCLEOTIDE SEQUENCE [LARGE SCALE GENOMIC DNA]</scope>
    <source>
        <strain evidence="5 6">DSM 13605</strain>
    </source>
</reference>
<organism evidence="5 6">
    <name type="scientific">Thermomonas haemolytica</name>
    <dbReference type="NCBI Taxonomy" id="141949"/>
    <lineage>
        <taxon>Bacteria</taxon>
        <taxon>Pseudomonadati</taxon>
        <taxon>Pseudomonadota</taxon>
        <taxon>Gammaproteobacteria</taxon>
        <taxon>Lysobacterales</taxon>
        <taxon>Lysobacteraceae</taxon>
        <taxon>Thermomonas</taxon>
    </lineage>
</organism>
<feature type="domain" description="Peptidase M20 dimerisation" evidence="4">
    <location>
        <begin position="212"/>
        <end position="366"/>
    </location>
</feature>
<dbReference type="Pfam" id="PF07687">
    <property type="entry name" value="M20_dimer"/>
    <property type="match status" value="1"/>
</dbReference>